<feature type="transmembrane region" description="Helical" evidence="1">
    <location>
        <begin position="12"/>
        <end position="38"/>
    </location>
</feature>
<keyword evidence="1" id="KW-0812">Transmembrane</keyword>
<dbReference type="EMBL" id="JAFREL020000006">
    <property type="protein sequence ID" value="MEO1772952.1"/>
    <property type="molecule type" value="Genomic_DNA"/>
</dbReference>
<accession>A0ABV0EWA7</accession>
<keyword evidence="3" id="KW-1185">Reference proteome</keyword>
<name>A0ABV0EWA7_9ENTE</name>
<evidence type="ECO:0000313" key="3">
    <source>
        <dbReference type="Proteomes" id="UP000664357"/>
    </source>
</evidence>
<organism evidence="2 3">
    <name type="scientific">Candidatus Enterococcus ferrettii</name>
    <dbReference type="NCBI Taxonomy" id="2815324"/>
    <lineage>
        <taxon>Bacteria</taxon>
        <taxon>Bacillati</taxon>
        <taxon>Bacillota</taxon>
        <taxon>Bacilli</taxon>
        <taxon>Lactobacillales</taxon>
        <taxon>Enterococcaceae</taxon>
        <taxon>Enterococcus</taxon>
    </lineage>
</organism>
<evidence type="ECO:0000313" key="2">
    <source>
        <dbReference type="EMBL" id="MEO1772952.1"/>
    </source>
</evidence>
<keyword evidence="1" id="KW-1133">Transmembrane helix</keyword>
<evidence type="ECO:0008006" key="4">
    <source>
        <dbReference type="Google" id="ProtNLM"/>
    </source>
</evidence>
<sequence length="56" mass="6112">MLPVKKSTAFNLITNLGMVALTAIDIRAGVITALLMFVCECGGNLYKREKKPIDND</sequence>
<protein>
    <recommendedName>
        <fullName evidence="4">Holin</fullName>
    </recommendedName>
</protein>
<dbReference type="RefSeq" id="WP_207704419.1">
    <property type="nucleotide sequence ID" value="NZ_JAFREL020000006.1"/>
</dbReference>
<proteinExistence type="predicted"/>
<reference evidence="2 3" key="1">
    <citation type="submission" date="2024-02" db="EMBL/GenBank/DDBJ databases">
        <title>The Genome Sequence of Enterococcus sp. DIV0159.</title>
        <authorList>
            <person name="Earl A."/>
            <person name="Manson A."/>
            <person name="Gilmore M."/>
            <person name="Sanders J."/>
            <person name="Shea T."/>
            <person name="Howe W."/>
            <person name="Livny J."/>
            <person name="Cuomo C."/>
            <person name="Neafsey D."/>
            <person name="Birren B."/>
        </authorList>
    </citation>
    <scope>NUCLEOTIDE SEQUENCE [LARGE SCALE GENOMIC DNA]</scope>
    <source>
        <strain evidence="2 3">665A</strain>
    </source>
</reference>
<keyword evidence="1" id="KW-0472">Membrane</keyword>
<gene>
    <name evidence="2" type="ORF">JZO67_004935</name>
</gene>
<dbReference type="Proteomes" id="UP000664357">
    <property type="component" value="Unassembled WGS sequence"/>
</dbReference>
<evidence type="ECO:0000256" key="1">
    <source>
        <dbReference type="SAM" id="Phobius"/>
    </source>
</evidence>
<comment type="caution">
    <text evidence="2">The sequence shown here is derived from an EMBL/GenBank/DDBJ whole genome shotgun (WGS) entry which is preliminary data.</text>
</comment>